<protein>
    <submittedName>
        <fullName evidence="1">(Mediterranean fruit fly) hypothetical protein</fullName>
    </submittedName>
</protein>
<dbReference type="AlphaFoldDB" id="A0A811V0W0"/>
<dbReference type="Proteomes" id="UP000606786">
    <property type="component" value="Unassembled WGS sequence"/>
</dbReference>
<evidence type="ECO:0000313" key="1">
    <source>
        <dbReference type="EMBL" id="CAD7004584.1"/>
    </source>
</evidence>
<reference evidence="1" key="1">
    <citation type="submission" date="2020-11" db="EMBL/GenBank/DDBJ databases">
        <authorList>
            <person name="Whitehead M."/>
        </authorList>
    </citation>
    <scope>NUCLEOTIDE SEQUENCE</scope>
    <source>
        <strain evidence="1">EGII</strain>
    </source>
</reference>
<accession>A0A811V0W0</accession>
<name>A0A811V0W0_CERCA</name>
<keyword evidence="2" id="KW-1185">Reference proteome</keyword>
<evidence type="ECO:0000313" key="2">
    <source>
        <dbReference type="Proteomes" id="UP000606786"/>
    </source>
</evidence>
<proteinExistence type="predicted"/>
<sequence length="60" mass="6909">MHCDNTKTSSEIEHVDWSTGTGSGHHYANVSHYLGPKTSYMSKFVIFEIRFLKNYAHTFV</sequence>
<organism evidence="1 2">
    <name type="scientific">Ceratitis capitata</name>
    <name type="common">Mediterranean fruit fly</name>
    <name type="synonym">Tephritis capitata</name>
    <dbReference type="NCBI Taxonomy" id="7213"/>
    <lineage>
        <taxon>Eukaryota</taxon>
        <taxon>Metazoa</taxon>
        <taxon>Ecdysozoa</taxon>
        <taxon>Arthropoda</taxon>
        <taxon>Hexapoda</taxon>
        <taxon>Insecta</taxon>
        <taxon>Pterygota</taxon>
        <taxon>Neoptera</taxon>
        <taxon>Endopterygota</taxon>
        <taxon>Diptera</taxon>
        <taxon>Brachycera</taxon>
        <taxon>Muscomorpha</taxon>
        <taxon>Tephritoidea</taxon>
        <taxon>Tephritidae</taxon>
        <taxon>Ceratitis</taxon>
        <taxon>Ceratitis</taxon>
    </lineage>
</organism>
<gene>
    <name evidence="1" type="ORF">CCAP1982_LOCUS12979</name>
</gene>
<comment type="caution">
    <text evidence="1">The sequence shown here is derived from an EMBL/GenBank/DDBJ whole genome shotgun (WGS) entry which is preliminary data.</text>
</comment>
<dbReference type="EMBL" id="CAJHJT010000034">
    <property type="protein sequence ID" value="CAD7004584.1"/>
    <property type="molecule type" value="Genomic_DNA"/>
</dbReference>